<reference evidence="2" key="1">
    <citation type="journal article" date="2019" name="Int. J. Syst. Evol. Microbiol.">
        <title>The Global Catalogue of Microorganisms (GCM) 10K type strain sequencing project: providing services to taxonomists for standard genome sequencing and annotation.</title>
        <authorList>
            <consortium name="The Broad Institute Genomics Platform"/>
            <consortium name="The Broad Institute Genome Sequencing Center for Infectious Disease"/>
            <person name="Wu L."/>
            <person name="Ma J."/>
        </authorList>
    </citation>
    <scope>NUCLEOTIDE SEQUENCE [LARGE SCALE GENOMIC DNA]</scope>
    <source>
        <strain evidence="2">JCM 18657</strain>
    </source>
</reference>
<name>A0ABW2V6X0_9BACL</name>
<evidence type="ECO:0000313" key="1">
    <source>
        <dbReference type="EMBL" id="MFC7751313.1"/>
    </source>
</evidence>
<dbReference type="RefSeq" id="WP_170209422.1">
    <property type="nucleotide sequence ID" value="NZ_JBHTGQ010000041.1"/>
</dbReference>
<accession>A0ABW2V6X0</accession>
<gene>
    <name evidence="1" type="ORF">ACFQWB_15445</name>
</gene>
<proteinExistence type="predicted"/>
<evidence type="ECO:0000313" key="2">
    <source>
        <dbReference type="Proteomes" id="UP001596528"/>
    </source>
</evidence>
<organism evidence="1 2">
    <name type="scientific">Paenibacillus thermoaerophilus</name>
    <dbReference type="NCBI Taxonomy" id="1215385"/>
    <lineage>
        <taxon>Bacteria</taxon>
        <taxon>Bacillati</taxon>
        <taxon>Bacillota</taxon>
        <taxon>Bacilli</taxon>
        <taxon>Bacillales</taxon>
        <taxon>Paenibacillaceae</taxon>
        <taxon>Paenibacillus</taxon>
    </lineage>
</organism>
<protein>
    <recommendedName>
        <fullName evidence="3">Transposase DDE domain-containing protein</fullName>
    </recommendedName>
</protein>
<evidence type="ECO:0008006" key="3">
    <source>
        <dbReference type="Google" id="ProtNLM"/>
    </source>
</evidence>
<dbReference type="EMBL" id="JBHTGQ010000041">
    <property type="protein sequence ID" value="MFC7751313.1"/>
    <property type="molecule type" value="Genomic_DNA"/>
</dbReference>
<sequence>MRLDLRRIVRPLHKLFGVLADIIADCPQRRSRRGLEFGIKGKYGQEQLGIVFEIAE</sequence>
<keyword evidence="2" id="KW-1185">Reference proteome</keyword>
<dbReference type="Proteomes" id="UP001596528">
    <property type="component" value="Unassembled WGS sequence"/>
</dbReference>
<comment type="caution">
    <text evidence="1">The sequence shown here is derived from an EMBL/GenBank/DDBJ whole genome shotgun (WGS) entry which is preliminary data.</text>
</comment>